<evidence type="ECO:0000256" key="4">
    <source>
        <dbReference type="PROSITE-ProRule" id="PRU00023"/>
    </source>
</evidence>
<reference evidence="7" key="2">
    <citation type="submission" date="2025-08" db="UniProtKB">
        <authorList>
            <consortium name="Ensembl"/>
        </authorList>
    </citation>
    <scope>IDENTIFICATION</scope>
</reference>
<proteinExistence type="predicted"/>
<keyword evidence="3 4" id="KW-0040">ANK repeat</keyword>
<comment type="pathway">
    <text evidence="1">Protein modification; protein ubiquitination.</text>
</comment>
<feature type="repeat" description="ANK" evidence="4">
    <location>
        <begin position="270"/>
        <end position="313"/>
    </location>
</feature>
<dbReference type="CDD" id="cd03723">
    <property type="entry name" value="SOCS_ASB4_ASB18"/>
    <property type="match status" value="1"/>
</dbReference>
<dbReference type="Pfam" id="PF12796">
    <property type="entry name" value="Ank_2"/>
    <property type="match status" value="2"/>
</dbReference>
<organism evidence="7 8">
    <name type="scientific">Denticeps clupeoides</name>
    <name type="common">denticle herring</name>
    <dbReference type="NCBI Taxonomy" id="299321"/>
    <lineage>
        <taxon>Eukaryota</taxon>
        <taxon>Metazoa</taxon>
        <taxon>Chordata</taxon>
        <taxon>Craniata</taxon>
        <taxon>Vertebrata</taxon>
        <taxon>Euteleostomi</taxon>
        <taxon>Actinopterygii</taxon>
        <taxon>Neopterygii</taxon>
        <taxon>Teleostei</taxon>
        <taxon>Clupei</taxon>
        <taxon>Clupeiformes</taxon>
        <taxon>Denticipitoidei</taxon>
        <taxon>Denticipitidae</taxon>
        <taxon>Denticeps</taxon>
    </lineage>
</organism>
<dbReference type="SMART" id="SM00969">
    <property type="entry name" value="SOCS_box"/>
    <property type="match status" value="1"/>
</dbReference>
<dbReference type="Gene3D" id="1.10.750.20">
    <property type="entry name" value="SOCS box"/>
    <property type="match status" value="1"/>
</dbReference>
<keyword evidence="2" id="KW-0677">Repeat</keyword>
<dbReference type="Pfam" id="PF07525">
    <property type="entry name" value="SOCS_box"/>
    <property type="match status" value="1"/>
</dbReference>
<dbReference type="PROSITE" id="PS50088">
    <property type="entry name" value="ANK_REPEAT"/>
    <property type="match status" value="5"/>
</dbReference>
<dbReference type="FunFam" id="1.10.750.20:FF:000001">
    <property type="entry name" value="Ankyrin repeat and SOCS box containing 1"/>
    <property type="match status" value="1"/>
</dbReference>
<evidence type="ECO:0000259" key="6">
    <source>
        <dbReference type="PROSITE" id="PS50225"/>
    </source>
</evidence>
<keyword evidence="8" id="KW-1185">Reference proteome</keyword>
<feature type="repeat" description="ANK" evidence="4">
    <location>
        <begin position="169"/>
        <end position="201"/>
    </location>
</feature>
<dbReference type="InterPro" id="IPR036770">
    <property type="entry name" value="Ankyrin_rpt-contain_sf"/>
</dbReference>
<gene>
    <name evidence="7" type="primary">ASB18</name>
</gene>
<reference evidence="7 8" key="1">
    <citation type="submission" date="2020-06" db="EMBL/GenBank/DDBJ databases">
        <authorList>
            <consortium name="Wellcome Sanger Institute Data Sharing"/>
        </authorList>
    </citation>
    <scope>NUCLEOTIDE SEQUENCE [LARGE SCALE GENOMIC DNA]</scope>
</reference>
<dbReference type="InterPro" id="IPR002110">
    <property type="entry name" value="Ankyrin_rpt"/>
</dbReference>
<dbReference type="RefSeq" id="XP_028820413.1">
    <property type="nucleotide sequence ID" value="XM_028964580.1"/>
</dbReference>
<sequence length="488" mass="54816">MCKSNTAGINRPAGKAGTARETERHTHSHAEFRVQAVTIASTMFSCGSVPQFQQVTCYTGQGRGRQTAENEKARIKQPGKDFLCPPALEDLLTQHWKDLQDGFSCKLGLNQILEFQSDELRWTAEKRGLWTLEYKRELTSPLCIAAAQGYTDCLHYLLQHGAHPNLTAGGRAALHEACINSNADCTELLLQHGANPNQLTEDGFSALHLCKTPHSIRCANALMRYGAKVNLHSEEEEEETPLHVAAKHGLFQHAQLYLRYGAQVNCQSCNGETPLGAACNEAQDKDDDDQQEGFLKLCTLLLDYGADVNVVDREQRSPLHKAARNVQHDLVKLLLERGAVINVLDYNGCSPLSNVLQSAVVRQERQPHRVVQMLLNWGSIQVWPQALMKVLVACAAAPKSVEIMFNSYSMVPVTYKWERAIPEEIFQKHQLFYESLFALEHRPRSLQHLCRSVLRKQFGKHCHILLPKLPIPQALKNYMLLEPEGIIY</sequence>
<evidence type="ECO:0000256" key="2">
    <source>
        <dbReference type="ARBA" id="ARBA00022737"/>
    </source>
</evidence>
<dbReference type="AlphaFoldDB" id="A0AAY4C9E2"/>
<dbReference type="Gene3D" id="1.25.40.20">
    <property type="entry name" value="Ankyrin repeat-containing domain"/>
    <property type="match status" value="3"/>
</dbReference>
<feature type="repeat" description="ANK" evidence="4">
    <location>
        <begin position="137"/>
        <end position="169"/>
    </location>
</feature>
<protein>
    <recommendedName>
        <fullName evidence="6">SOCS box domain-containing protein</fullName>
    </recommendedName>
</protein>
<evidence type="ECO:0000256" key="5">
    <source>
        <dbReference type="SAM" id="MobiDB-lite"/>
    </source>
</evidence>
<dbReference type="RefSeq" id="XP_028820411.1">
    <property type="nucleotide sequence ID" value="XM_028964578.1"/>
</dbReference>
<feature type="domain" description="SOCS box" evidence="6">
    <location>
        <begin position="442"/>
        <end position="479"/>
    </location>
</feature>
<evidence type="ECO:0000313" key="7">
    <source>
        <dbReference type="Ensembl" id="ENSDCDP00010029805.1"/>
    </source>
</evidence>
<feature type="repeat" description="ANK" evidence="4">
    <location>
        <begin position="237"/>
        <end position="269"/>
    </location>
</feature>
<dbReference type="Proteomes" id="UP000694580">
    <property type="component" value="Chromosome 20"/>
</dbReference>
<dbReference type="GO" id="GO:0005737">
    <property type="term" value="C:cytoplasm"/>
    <property type="evidence" value="ECO:0007669"/>
    <property type="project" value="TreeGrafter"/>
</dbReference>
<dbReference type="PANTHER" id="PTHR24198">
    <property type="entry name" value="ANKYRIN REPEAT AND PROTEIN KINASE DOMAIN-CONTAINING PROTEIN"/>
    <property type="match status" value="1"/>
</dbReference>
<evidence type="ECO:0000313" key="8">
    <source>
        <dbReference type="Proteomes" id="UP000694580"/>
    </source>
</evidence>
<dbReference type="PROSITE" id="PS50297">
    <property type="entry name" value="ANK_REP_REGION"/>
    <property type="match status" value="3"/>
</dbReference>
<name>A0AAY4C9E2_9TELE</name>
<reference evidence="7" key="3">
    <citation type="submission" date="2025-09" db="UniProtKB">
        <authorList>
            <consortium name="Ensembl"/>
        </authorList>
    </citation>
    <scope>IDENTIFICATION</scope>
</reference>
<dbReference type="PROSITE" id="PS50225">
    <property type="entry name" value="SOCS"/>
    <property type="match status" value="1"/>
</dbReference>
<dbReference type="PANTHER" id="PTHR24198:SF173">
    <property type="entry name" value="ANKYRIN REPEAT AND SOCS BOX PROTEIN 10-RELATED"/>
    <property type="match status" value="1"/>
</dbReference>
<dbReference type="SMART" id="SM00248">
    <property type="entry name" value="ANK"/>
    <property type="match status" value="6"/>
</dbReference>
<accession>A0AAY4C9E2</accession>
<dbReference type="GeneTree" id="ENSGT00940000158974"/>
<dbReference type="GeneID" id="114770554"/>
<dbReference type="SUPFAM" id="SSF158235">
    <property type="entry name" value="SOCS box-like"/>
    <property type="match status" value="1"/>
</dbReference>
<feature type="repeat" description="ANK" evidence="4">
    <location>
        <begin position="314"/>
        <end position="346"/>
    </location>
</feature>
<dbReference type="SUPFAM" id="SSF48403">
    <property type="entry name" value="Ankyrin repeat"/>
    <property type="match status" value="1"/>
</dbReference>
<dbReference type="InterPro" id="IPR001496">
    <property type="entry name" value="SOCS_box"/>
</dbReference>
<dbReference type="GO" id="GO:0035556">
    <property type="term" value="P:intracellular signal transduction"/>
    <property type="evidence" value="ECO:0007669"/>
    <property type="project" value="InterPro"/>
</dbReference>
<feature type="compositionally biased region" description="Basic and acidic residues" evidence="5">
    <location>
        <begin position="18"/>
        <end position="28"/>
    </location>
</feature>
<evidence type="ECO:0000256" key="1">
    <source>
        <dbReference type="ARBA" id="ARBA00004906"/>
    </source>
</evidence>
<feature type="region of interest" description="Disordered" evidence="5">
    <location>
        <begin position="1"/>
        <end position="28"/>
    </location>
</feature>
<dbReference type="InterPro" id="IPR036036">
    <property type="entry name" value="SOCS_box-like_dom_sf"/>
</dbReference>
<dbReference type="Pfam" id="PF00023">
    <property type="entry name" value="Ank"/>
    <property type="match status" value="1"/>
</dbReference>
<evidence type="ECO:0000256" key="3">
    <source>
        <dbReference type="ARBA" id="ARBA00023043"/>
    </source>
</evidence>
<dbReference type="Ensembl" id="ENSDCDT00010036974.1">
    <property type="protein sequence ID" value="ENSDCDP00010029805.1"/>
    <property type="gene ID" value="ENSDCDG00010019077.1"/>
</dbReference>